<dbReference type="InterPro" id="IPR029045">
    <property type="entry name" value="ClpP/crotonase-like_dom_sf"/>
</dbReference>
<evidence type="ECO:0000259" key="4">
    <source>
        <dbReference type="PROSITE" id="PS50948"/>
    </source>
</evidence>
<keyword evidence="1" id="KW-0677">Repeat</keyword>
<keyword evidence="6" id="KW-1185">Reference proteome</keyword>
<dbReference type="SMART" id="SM00473">
    <property type="entry name" value="PAN_AP"/>
    <property type="match status" value="2"/>
</dbReference>
<dbReference type="Pfam" id="PF00024">
    <property type="entry name" value="PAN_1"/>
    <property type="match status" value="1"/>
</dbReference>
<dbReference type="InterPro" id="IPR003609">
    <property type="entry name" value="Pan_app"/>
</dbReference>
<evidence type="ECO:0000313" key="5">
    <source>
        <dbReference type="EMBL" id="MDY8108050.1"/>
    </source>
</evidence>
<dbReference type="Proteomes" id="UP001294412">
    <property type="component" value="Unassembled WGS sequence"/>
</dbReference>
<dbReference type="PANTHER" id="PTHR33946:SF4">
    <property type="entry name" value="COAGULATION FACTOR XI"/>
    <property type="match status" value="1"/>
</dbReference>
<feature type="signal peptide" evidence="3">
    <location>
        <begin position="1"/>
        <end position="23"/>
    </location>
</feature>
<keyword evidence="2" id="KW-1015">Disulfide bond</keyword>
<dbReference type="PANTHER" id="PTHR33946">
    <property type="match status" value="1"/>
</dbReference>
<dbReference type="PROSITE" id="PS50948">
    <property type="entry name" value="PAN"/>
    <property type="match status" value="2"/>
</dbReference>
<protein>
    <submittedName>
        <fullName evidence="5">PAN domain-containing protein</fullName>
    </submittedName>
</protein>
<feature type="domain" description="Apple" evidence="4">
    <location>
        <begin position="322"/>
        <end position="396"/>
    </location>
</feature>
<evidence type="ECO:0000256" key="1">
    <source>
        <dbReference type="ARBA" id="ARBA00022737"/>
    </source>
</evidence>
<sequence>MFKCLFGLFTSVSGLLWAGMAHSEINLVEQETDGSRYLIVEGSFEADYDVGEFLRTVRSFNPTAVSFNSPGGNIHSALTMGRAIRASGLNTIQLRSFDCASACAFAFLGGVIRIAEPGSIGVHRSSLPTTGMTPDDAISAIQIGTVWIIEYLDEMGVDPALLKISLSYGSDDIRYLSGSEMAELRVTTSLQESSELTPSTEEDEYEPPVRKLVEPKPNKQAAIVQAATEPDRIAVYEGVDFYGADVSFTNAQSAGSCARECLESEDKQCRAFTYNTSESAKDGPNCFLKSGMGSILDSNQEAVSGYLLRPSVPDPKPFFVGAIDPITDLLQGVDIPGNDLERSPAGNIQSCRMDCLRNDQCHAFTFVHALDQCWLKRSGEGAVFRDGMVSAYKKWKKIEYSRIAHPN</sequence>
<feature type="chain" id="PRO_5047455717" evidence="3">
    <location>
        <begin position="24"/>
        <end position="407"/>
    </location>
</feature>
<feature type="domain" description="Apple" evidence="4">
    <location>
        <begin position="228"/>
        <end position="312"/>
    </location>
</feature>
<dbReference type="SMART" id="SM00223">
    <property type="entry name" value="APPLE"/>
    <property type="match status" value="2"/>
</dbReference>
<dbReference type="CDD" id="cd01100">
    <property type="entry name" value="APPLE_Factor_XI_like"/>
    <property type="match status" value="2"/>
</dbReference>
<evidence type="ECO:0000256" key="3">
    <source>
        <dbReference type="SAM" id="SignalP"/>
    </source>
</evidence>
<keyword evidence="3" id="KW-0732">Signal</keyword>
<reference evidence="5 6" key="1">
    <citation type="submission" date="2023-12" db="EMBL/GenBank/DDBJ databases">
        <title>Description of Novel Strain Fulvimarina sp. 2208YS6-2-32 isolated from Uroteuthis (Photololigo) edulis.</title>
        <authorList>
            <person name="Park J.-S."/>
        </authorList>
    </citation>
    <scope>NUCLEOTIDE SEQUENCE [LARGE SCALE GENOMIC DNA]</scope>
    <source>
        <strain evidence="5 6">2208YS6-2-32</strain>
    </source>
</reference>
<dbReference type="Gene3D" id="3.90.226.10">
    <property type="entry name" value="2-enoyl-CoA Hydratase, Chain A, domain 1"/>
    <property type="match status" value="1"/>
</dbReference>
<dbReference type="Pfam" id="PF14295">
    <property type="entry name" value="PAN_4"/>
    <property type="match status" value="1"/>
</dbReference>
<dbReference type="SUPFAM" id="SSF57414">
    <property type="entry name" value="Hairpin loop containing domain-like"/>
    <property type="match status" value="1"/>
</dbReference>
<dbReference type="RefSeq" id="WP_322185500.1">
    <property type="nucleotide sequence ID" value="NZ_JAXLPB010000001.1"/>
</dbReference>
<dbReference type="Gene3D" id="3.50.4.10">
    <property type="entry name" value="Hepatocyte Growth Factor"/>
    <property type="match status" value="2"/>
</dbReference>
<accession>A0ABU5HYB9</accession>
<gene>
    <name evidence="5" type="ORF">U0C82_02655</name>
</gene>
<dbReference type="EMBL" id="JAXLPB010000001">
    <property type="protein sequence ID" value="MDY8108050.1"/>
    <property type="molecule type" value="Genomic_DNA"/>
</dbReference>
<comment type="caution">
    <text evidence="5">The sequence shown here is derived from an EMBL/GenBank/DDBJ whole genome shotgun (WGS) entry which is preliminary data.</text>
</comment>
<name>A0ABU5HYB9_9HYPH</name>
<dbReference type="InterPro" id="IPR000177">
    <property type="entry name" value="Apple"/>
</dbReference>
<evidence type="ECO:0000313" key="6">
    <source>
        <dbReference type="Proteomes" id="UP001294412"/>
    </source>
</evidence>
<dbReference type="SUPFAM" id="SSF52096">
    <property type="entry name" value="ClpP/crotonase"/>
    <property type="match status" value="1"/>
</dbReference>
<evidence type="ECO:0000256" key="2">
    <source>
        <dbReference type="ARBA" id="ARBA00023157"/>
    </source>
</evidence>
<organism evidence="5 6">
    <name type="scientific">Fulvimarina uroteuthidis</name>
    <dbReference type="NCBI Taxonomy" id="3098149"/>
    <lineage>
        <taxon>Bacteria</taxon>
        <taxon>Pseudomonadati</taxon>
        <taxon>Pseudomonadota</taxon>
        <taxon>Alphaproteobacteria</taxon>
        <taxon>Hyphomicrobiales</taxon>
        <taxon>Aurantimonadaceae</taxon>
        <taxon>Fulvimarina</taxon>
    </lineage>
</organism>
<proteinExistence type="predicted"/>